<dbReference type="Pfam" id="PF18939">
    <property type="entry name" value="DUF5686"/>
    <property type="match status" value="1"/>
</dbReference>
<dbReference type="OrthoDB" id="983143at2"/>
<keyword evidence="1" id="KW-0732">Signal</keyword>
<accession>A0A419WBK6</accession>
<protein>
    <submittedName>
        <fullName evidence="2">Carboxypeptidase-like protein</fullName>
    </submittedName>
</protein>
<dbReference type="InterPro" id="IPR008969">
    <property type="entry name" value="CarboxyPept-like_regulatory"/>
</dbReference>
<dbReference type="InterPro" id="IPR043741">
    <property type="entry name" value="DUF5686"/>
</dbReference>
<dbReference type="SUPFAM" id="SSF49464">
    <property type="entry name" value="Carboxypeptidase regulatory domain-like"/>
    <property type="match status" value="1"/>
</dbReference>
<dbReference type="EMBL" id="RAPN01000001">
    <property type="protein sequence ID" value="RKD92843.1"/>
    <property type="molecule type" value="Genomic_DNA"/>
</dbReference>
<dbReference type="Gene3D" id="2.60.40.1120">
    <property type="entry name" value="Carboxypeptidase-like, regulatory domain"/>
    <property type="match status" value="1"/>
</dbReference>
<gene>
    <name evidence="2" type="ORF">BC643_3220</name>
</gene>
<keyword evidence="3" id="KW-1185">Reference proteome</keyword>
<keyword evidence="2" id="KW-0645">Protease</keyword>
<evidence type="ECO:0000256" key="1">
    <source>
        <dbReference type="SAM" id="SignalP"/>
    </source>
</evidence>
<dbReference type="Pfam" id="PF13715">
    <property type="entry name" value="CarbopepD_reg_2"/>
    <property type="match status" value="1"/>
</dbReference>
<organism evidence="2 3">
    <name type="scientific">Mangrovibacterium diazotrophicum</name>
    <dbReference type="NCBI Taxonomy" id="1261403"/>
    <lineage>
        <taxon>Bacteria</taxon>
        <taxon>Pseudomonadati</taxon>
        <taxon>Bacteroidota</taxon>
        <taxon>Bacteroidia</taxon>
        <taxon>Marinilabiliales</taxon>
        <taxon>Prolixibacteraceae</taxon>
        <taxon>Mangrovibacterium</taxon>
    </lineage>
</organism>
<reference evidence="2 3" key="1">
    <citation type="submission" date="2018-09" db="EMBL/GenBank/DDBJ databases">
        <title>Genomic Encyclopedia of Archaeal and Bacterial Type Strains, Phase II (KMG-II): from individual species to whole genera.</title>
        <authorList>
            <person name="Goeker M."/>
        </authorList>
    </citation>
    <scope>NUCLEOTIDE SEQUENCE [LARGE SCALE GENOMIC DNA]</scope>
    <source>
        <strain evidence="2 3">DSM 27148</strain>
    </source>
</reference>
<evidence type="ECO:0000313" key="2">
    <source>
        <dbReference type="EMBL" id="RKD92843.1"/>
    </source>
</evidence>
<name>A0A419WBK6_9BACT</name>
<dbReference type="RefSeq" id="WP_120274016.1">
    <property type="nucleotide sequence ID" value="NZ_RAPN01000001.1"/>
</dbReference>
<dbReference type="AlphaFoldDB" id="A0A419WBK6"/>
<dbReference type="Proteomes" id="UP000283387">
    <property type="component" value="Unassembled WGS sequence"/>
</dbReference>
<sequence>MKLLFTFLVLLFTTTNLLAQGIRGTITDSEKQPVAYANIYIPELKTGTTSNINGAFELKLPKGEWEILFQYIGYQSVKQTVTIGDDFKELAITLQPQNVRLSEIKVLASGEDPAYYVMRHAIAMAPYYEKQVATYDCKVYLKGTGVVYKVPGLFKKKMEKEGIKKDKPFVMESINKIHFEQPDKLDQQVIAMRSSGEDNNTDPMQMIITNLYNVDKYGIVSPVGRQAMRTYRFELVGVFEDQGRLINKVKVIPKTKEKGTFEGIINIVDGYWNIHSADLRFSMPMIDVDMRQMYSLVDENTWMPTSFDFKMDVSALGFGLNYDYVASVSDYEVQLNDKLDHSFLDRLNEENAEETAVLDSLEETQSTVEEIKPVSKDQEKINDLLAKEDLSTRDMYKLEKLMDKATQRSLPPEPLEIPERVKVNDKAVKNDSAYWAELRPIPLTEKESTEFGLKDSIVTRQSTPEYQDSIRDARTKFKLSDLLMGRTYSYGNDSSKTRSQLTIPGIINLEGIHFTTVDGFSYRLPFSFNQNDTLGHAFNANGSVAYAFSRKAVYADGSIRYRLNGMKRQWLGLKGGRMLRDFKEYKGIRPMEYDIYALLMERNFQKFYEKQFINLNGTTELTNGLQMSAAFEYAKRLPVQNNSSYTFISSNKRDYTENIPAIPGLEAWQLETNQAAKLSLGLSYTPSQRYRIRQQVKYPANSKYPTFKLNYTKGIRGLAGSDADYDLLELGLKQGLDVGFNDYLNYSLQVGQYLNRNKLYAADYSYVSSNDQWITLSNSNENFALPGYYNLFSRKYYAEGHATLNMDKFLLTRLPLLNQTLISEKLKFHFYTSESVADYFEFSYGLNNIFFLFDLEFNVGISDWDQTTTGFRISVNIQ</sequence>
<keyword evidence="2" id="KW-0121">Carboxypeptidase</keyword>
<proteinExistence type="predicted"/>
<evidence type="ECO:0000313" key="3">
    <source>
        <dbReference type="Proteomes" id="UP000283387"/>
    </source>
</evidence>
<comment type="caution">
    <text evidence="2">The sequence shown here is derived from an EMBL/GenBank/DDBJ whole genome shotgun (WGS) entry which is preliminary data.</text>
</comment>
<feature type="chain" id="PRO_5019001460" evidence="1">
    <location>
        <begin position="20"/>
        <end position="878"/>
    </location>
</feature>
<feature type="signal peptide" evidence="1">
    <location>
        <begin position="1"/>
        <end position="19"/>
    </location>
</feature>
<dbReference type="GO" id="GO:0004180">
    <property type="term" value="F:carboxypeptidase activity"/>
    <property type="evidence" value="ECO:0007669"/>
    <property type="project" value="UniProtKB-KW"/>
</dbReference>
<keyword evidence="2" id="KW-0378">Hydrolase</keyword>